<sequence length="154" mass="16370">MPLILALLLAQTTPIPPIPKGTGLPPPGTAEATVMAPINALFAAIAARDGAAVLPHVLPDGGVIAADGSKISRRSWPAWAASITPGPQRYQERLYDPAIEVDGDIAMVWGRYDFRIDGKIVHCGYDHIDLVRDAGRWKIANISYSARTSGCDAS</sequence>
<proteinExistence type="predicted"/>
<gene>
    <name evidence="2" type="ORF">ABC969_12445</name>
</gene>
<protein>
    <submittedName>
        <fullName evidence="2">Nuclear transport factor 2 family protein</fullName>
    </submittedName>
</protein>
<name>A0ABU9XUJ6_9SPHN</name>
<evidence type="ECO:0000259" key="1">
    <source>
        <dbReference type="Pfam" id="PF13474"/>
    </source>
</evidence>
<dbReference type="EMBL" id="JBDIMF010000005">
    <property type="protein sequence ID" value="MEN2787225.1"/>
    <property type="molecule type" value="Genomic_DNA"/>
</dbReference>
<feature type="domain" description="SnoaL-like" evidence="1">
    <location>
        <begin position="34"/>
        <end position="146"/>
    </location>
</feature>
<dbReference type="InterPro" id="IPR032710">
    <property type="entry name" value="NTF2-like_dom_sf"/>
</dbReference>
<comment type="caution">
    <text evidence="2">The sequence shown here is derived from an EMBL/GenBank/DDBJ whole genome shotgun (WGS) entry which is preliminary data.</text>
</comment>
<dbReference type="InterPro" id="IPR037401">
    <property type="entry name" value="SnoaL-like"/>
</dbReference>
<reference evidence="2 3" key="1">
    <citation type="submission" date="2024-05" db="EMBL/GenBank/DDBJ databases">
        <authorList>
            <person name="Liu Q."/>
            <person name="Xin Y.-H."/>
        </authorList>
    </citation>
    <scope>NUCLEOTIDE SEQUENCE [LARGE SCALE GENOMIC DNA]</scope>
    <source>
        <strain evidence="2 3">CGMCC 1.15349</strain>
    </source>
</reference>
<dbReference type="Gene3D" id="3.10.450.50">
    <property type="match status" value="1"/>
</dbReference>
<accession>A0ABU9XUJ6</accession>
<evidence type="ECO:0000313" key="3">
    <source>
        <dbReference type="Proteomes" id="UP001404104"/>
    </source>
</evidence>
<dbReference type="SUPFAM" id="SSF54427">
    <property type="entry name" value="NTF2-like"/>
    <property type="match status" value="1"/>
</dbReference>
<dbReference type="Pfam" id="PF13474">
    <property type="entry name" value="SnoaL_3"/>
    <property type="match status" value="1"/>
</dbReference>
<organism evidence="2 3">
    <name type="scientific">Sphingomonas qilianensis</name>
    <dbReference type="NCBI Taxonomy" id="1736690"/>
    <lineage>
        <taxon>Bacteria</taxon>
        <taxon>Pseudomonadati</taxon>
        <taxon>Pseudomonadota</taxon>
        <taxon>Alphaproteobacteria</taxon>
        <taxon>Sphingomonadales</taxon>
        <taxon>Sphingomonadaceae</taxon>
        <taxon>Sphingomonas</taxon>
    </lineage>
</organism>
<keyword evidence="3" id="KW-1185">Reference proteome</keyword>
<dbReference type="RefSeq" id="WP_345865336.1">
    <property type="nucleotide sequence ID" value="NZ_JBDIMF010000005.1"/>
</dbReference>
<dbReference type="Proteomes" id="UP001404104">
    <property type="component" value="Unassembled WGS sequence"/>
</dbReference>
<evidence type="ECO:0000313" key="2">
    <source>
        <dbReference type="EMBL" id="MEN2787225.1"/>
    </source>
</evidence>